<gene>
    <name evidence="3" type="ORF">E1294_44830</name>
</gene>
<evidence type="ECO:0000313" key="3">
    <source>
        <dbReference type="EMBL" id="TDD11644.1"/>
    </source>
</evidence>
<keyword evidence="3" id="KW-0489">Methyltransferase</keyword>
<evidence type="ECO:0000256" key="1">
    <source>
        <dbReference type="SAM" id="MobiDB-lite"/>
    </source>
</evidence>
<keyword evidence="3" id="KW-0808">Transferase</keyword>
<dbReference type="Proteomes" id="UP000294543">
    <property type="component" value="Unassembled WGS sequence"/>
</dbReference>
<comment type="caution">
    <text evidence="3">The sequence shown here is derived from an EMBL/GenBank/DDBJ whole genome shotgun (WGS) entry which is preliminary data.</text>
</comment>
<dbReference type="Pfam" id="PF23525">
    <property type="entry name" value="Methyltransf_36"/>
    <property type="match status" value="1"/>
</dbReference>
<proteinExistence type="predicted"/>
<dbReference type="GO" id="GO:0008168">
    <property type="term" value="F:methyltransferase activity"/>
    <property type="evidence" value="ECO:0007669"/>
    <property type="project" value="UniProtKB-KW"/>
</dbReference>
<dbReference type="SUPFAM" id="SSF53335">
    <property type="entry name" value="S-adenosyl-L-methionine-dependent methyltransferases"/>
    <property type="match status" value="1"/>
</dbReference>
<dbReference type="AlphaFoldDB" id="A0A4R4W7G2"/>
<evidence type="ECO:0000313" key="4">
    <source>
        <dbReference type="Proteomes" id="UP000294543"/>
    </source>
</evidence>
<feature type="region of interest" description="Disordered" evidence="1">
    <location>
        <begin position="1"/>
        <end position="47"/>
    </location>
</feature>
<dbReference type="EMBL" id="SMKP01000215">
    <property type="protein sequence ID" value="TDD11644.1"/>
    <property type="molecule type" value="Genomic_DNA"/>
</dbReference>
<accession>A0A4R4W7G2</accession>
<keyword evidence="4" id="KW-1185">Reference proteome</keyword>
<dbReference type="RefSeq" id="WP_132517703.1">
    <property type="nucleotide sequence ID" value="NZ_SMKP01000215.1"/>
</dbReference>
<feature type="domain" description="AprA-like MT2-like" evidence="2">
    <location>
        <begin position="286"/>
        <end position="544"/>
    </location>
</feature>
<sequence length="553" mass="59147">MPPSERRCGAGGTNDARAETDHAADNASGSNDLDEAGLGSRTPESVMKVTERRASGWNGELLRRVFLHQNGLAAITALATLEASGILDRLSRERLSCAELVNDSPSPCAVAASIVAACDAGWLAMHDDRGVGSVVSLSTSSDGAFALDILLDAHRGIRGRDRGQPWSDQDTTERLLGCVDILTSAKASISRRTSLPDAAADLLLRLVEGLLAVPLLPRIARGHDRAALAPVFAALDMGTSEAGIRRVLSFFGPMYGLAGSYAKTLIRLPDRVAAGQTISPVDVTRQIDRGINVRASATAHRGYFHAATRLVARHFDQTSPAEQPRAILDIGCGDGSWLRELYEFICTSTSRGQSLREYPLVLLGVDMDPVALEISERNLSDLPAICLLGDVGRPAAVAQEVTSASGIDMDDIMSVRAFVDHNRSLGHMEPGEAGKVRITDGVYATPSGSIISADAVRQDWAAHYAQWRQACGRHGLVVIEAHTLDIATVRERLENSHTLALRYYHALSGQSPIPFEAFRGAASFAGFTSRRSVLYPETLPTTSINWLAASGNP</sequence>
<dbReference type="Gene3D" id="3.40.50.150">
    <property type="entry name" value="Vaccinia Virus protein VP39"/>
    <property type="match status" value="1"/>
</dbReference>
<dbReference type="InterPro" id="IPR056393">
    <property type="entry name" value="AprA-like_MT2"/>
</dbReference>
<evidence type="ECO:0000259" key="2">
    <source>
        <dbReference type="Pfam" id="PF23525"/>
    </source>
</evidence>
<dbReference type="OrthoDB" id="474235at2"/>
<name>A0A4R4W7G2_9ACTN</name>
<reference evidence="3 4" key="1">
    <citation type="submission" date="2019-03" db="EMBL/GenBank/DDBJ databases">
        <title>Draft genome sequences of novel Actinobacteria.</title>
        <authorList>
            <person name="Sahin N."/>
            <person name="Ay H."/>
            <person name="Saygin H."/>
        </authorList>
    </citation>
    <scope>NUCLEOTIDE SEQUENCE [LARGE SCALE GENOMIC DNA]</scope>
    <source>
        <strain evidence="3 4">KC712</strain>
    </source>
</reference>
<protein>
    <submittedName>
        <fullName evidence="3">Class I SAM-dependent methyltransferase</fullName>
    </submittedName>
</protein>
<dbReference type="InterPro" id="IPR029063">
    <property type="entry name" value="SAM-dependent_MTases_sf"/>
</dbReference>
<organism evidence="3 4">
    <name type="scientific">Nonomuraea diastatica</name>
    <dbReference type="NCBI Taxonomy" id="1848329"/>
    <lineage>
        <taxon>Bacteria</taxon>
        <taxon>Bacillati</taxon>
        <taxon>Actinomycetota</taxon>
        <taxon>Actinomycetes</taxon>
        <taxon>Streptosporangiales</taxon>
        <taxon>Streptosporangiaceae</taxon>
        <taxon>Nonomuraea</taxon>
    </lineage>
</organism>
<dbReference type="GO" id="GO:0032259">
    <property type="term" value="P:methylation"/>
    <property type="evidence" value="ECO:0007669"/>
    <property type="project" value="UniProtKB-KW"/>
</dbReference>